<sequence>MKNIFLALFITVAATSCGNNNPDPKKEAAEENKAKFDSTNLEDDTKFAVAAADGGRMEVELGKVALVNGSSKTIKQFAQMMIDDHSKAGEELKALATSKNITLPAALSNKNQDALNDLSKKKGNDFDKAYASFMVDDHKEDIDEFRKQAENGKDADLKNWAAGKVPVLEHHLMMARAADSTLRKK</sequence>
<dbReference type="InterPro" id="IPR012347">
    <property type="entry name" value="Ferritin-like"/>
</dbReference>
<feature type="domain" description="DUF4142" evidence="1">
    <location>
        <begin position="43"/>
        <end position="177"/>
    </location>
</feature>
<protein>
    <submittedName>
        <fullName evidence="2">DUF4142 domain-containing protein</fullName>
    </submittedName>
</protein>
<dbReference type="RefSeq" id="WP_161818284.1">
    <property type="nucleotide sequence ID" value="NZ_JAACJS010000012.1"/>
</dbReference>
<dbReference type="PANTHER" id="PTHR38593">
    <property type="entry name" value="BLR2558 PROTEIN"/>
    <property type="match status" value="1"/>
</dbReference>
<organism evidence="2 3">
    <name type="scientific">Sediminibacterium roseum</name>
    <dbReference type="NCBI Taxonomy" id="1978412"/>
    <lineage>
        <taxon>Bacteria</taxon>
        <taxon>Pseudomonadati</taxon>
        <taxon>Bacteroidota</taxon>
        <taxon>Chitinophagia</taxon>
        <taxon>Chitinophagales</taxon>
        <taxon>Chitinophagaceae</taxon>
        <taxon>Sediminibacterium</taxon>
    </lineage>
</organism>
<reference evidence="2 3" key="1">
    <citation type="submission" date="2020-01" db="EMBL/GenBank/DDBJ databases">
        <title>Genome analysis.</title>
        <authorList>
            <person name="Wu S."/>
            <person name="Wang G."/>
        </authorList>
    </citation>
    <scope>NUCLEOTIDE SEQUENCE [LARGE SCALE GENOMIC DNA]</scope>
    <source>
        <strain evidence="2 3">SYL130</strain>
    </source>
</reference>
<proteinExistence type="predicted"/>
<dbReference type="Proteomes" id="UP000753802">
    <property type="component" value="Unassembled WGS sequence"/>
</dbReference>
<evidence type="ECO:0000259" key="1">
    <source>
        <dbReference type="Pfam" id="PF13628"/>
    </source>
</evidence>
<name>A0ABW9ZU19_9BACT</name>
<dbReference type="PANTHER" id="PTHR38593:SF1">
    <property type="entry name" value="BLR2558 PROTEIN"/>
    <property type="match status" value="1"/>
</dbReference>
<keyword evidence="3" id="KW-1185">Reference proteome</keyword>
<dbReference type="Pfam" id="PF13628">
    <property type="entry name" value="DUF4142"/>
    <property type="match status" value="1"/>
</dbReference>
<accession>A0ABW9ZU19</accession>
<evidence type="ECO:0000313" key="2">
    <source>
        <dbReference type="EMBL" id="NCI49965.1"/>
    </source>
</evidence>
<comment type="caution">
    <text evidence="2">The sequence shown here is derived from an EMBL/GenBank/DDBJ whole genome shotgun (WGS) entry which is preliminary data.</text>
</comment>
<dbReference type="PROSITE" id="PS51257">
    <property type="entry name" value="PROKAR_LIPOPROTEIN"/>
    <property type="match status" value="1"/>
</dbReference>
<dbReference type="EMBL" id="JAACJS010000012">
    <property type="protein sequence ID" value="NCI49965.1"/>
    <property type="molecule type" value="Genomic_DNA"/>
</dbReference>
<dbReference type="InterPro" id="IPR025419">
    <property type="entry name" value="DUF4142"/>
</dbReference>
<evidence type="ECO:0000313" key="3">
    <source>
        <dbReference type="Proteomes" id="UP000753802"/>
    </source>
</evidence>
<gene>
    <name evidence="2" type="ORF">GWC95_08530</name>
</gene>
<dbReference type="Gene3D" id="1.20.1260.10">
    <property type="match status" value="1"/>
</dbReference>